<feature type="region of interest" description="Disordered" evidence="1">
    <location>
        <begin position="111"/>
        <end position="135"/>
    </location>
</feature>
<evidence type="ECO:0000256" key="2">
    <source>
        <dbReference type="SAM" id="SignalP"/>
    </source>
</evidence>
<feature type="chain" id="PRO_5047416965" description="Periplasmic heavy metal sensor" evidence="2">
    <location>
        <begin position="22"/>
        <end position="135"/>
    </location>
</feature>
<feature type="region of interest" description="Disordered" evidence="1">
    <location>
        <begin position="23"/>
        <end position="45"/>
    </location>
</feature>
<evidence type="ECO:0000313" key="3">
    <source>
        <dbReference type="EMBL" id="MEE6185947.1"/>
    </source>
</evidence>
<dbReference type="PANTHER" id="PTHR38102:SF1">
    <property type="entry name" value="PERIPLASMIC CHAPERONE SPY"/>
    <property type="match status" value="1"/>
</dbReference>
<protein>
    <recommendedName>
        <fullName evidence="5">Periplasmic heavy metal sensor</fullName>
    </recommendedName>
</protein>
<accession>A0ABU7RD66</accession>
<feature type="compositionally biased region" description="Basic and acidic residues" evidence="1">
    <location>
        <begin position="26"/>
        <end position="39"/>
    </location>
</feature>
<feature type="compositionally biased region" description="Basic and acidic residues" evidence="1">
    <location>
        <begin position="111"/>
        <end position="123"/>
    </location>
</feature>
<name>A0ABU7RD66_9BACT</name>
<organism evidence="3 4">
    <name type="scientific">Niabella digestorum</name>
    <dbReference type="NCBI Taxonomy" id="3117701"/>
    <lineage>
        <taxon>Bacteria</taxon>
        <taxon>Pseudomonadati</taxon>
        <taxon>Bacteroidota</taxon>
        <taxon>Chitinophagia</taxon>
        <taxon>Chitinophagales</taxon>
        <taxon>Chitinophagaceae</taxon>
        <taxon>Niabella</taxon>
    </lineage>
</organism>
<dbReference type="Gene3D" id="1.20.120.1490">
    <property type="match status" value="1"/>
</dbReference>
<sequence length="135" mass="15478">MKKTILLVAIIGAFSLTSTYAQNAPAKEDKKEARGERRGPGGGNMMVIYKDLNLTQEQEGKIKAINDEQREKMMALRNDNSLTDDARREKMRALMQERQEKINAVLTKEQQEKLAAKMKERGDWNGPQRNKKKEN</sequence>
<gene>
    <name evidence="3" type="ORF">V2H41_01550</name>
</gene>
<dbReference type="InterPro" id="IPR052211">
    <property type="entry name" value="Cpx_auxiliary_protein"/>
</dbReference>
<evidence type="ECO:0000256" key="1">
    <source>
        <dbReference type="SAM" id="MobiDB-lite"/>
    </source>
</evidence>
<evidence type="ECO:0008006" key="5">
    <source>
        <dbReference type="Google" id="ProtNLM"/>
    </source>
</evidence>
<evidence type="ECO:0000313" key="4">
    <source>
        <dbReference type="Proteomes" id="UP001357452"/>
    </source>
</evidence>
<keyword evidence="4" id="KW-1185">Reference proteome</keyword>
<dbReference type="Proteomes" id="UP001357452">
    <property type="component" value="Unassembled WGS sequence"/>
</dbReference>
<reference evidence="3 4" key="1">
    <citation type="submission" date="2024-01" db="EMBL/GenBank/DDBJ databases">
        <title>Niabella digestum sp. nov., isolated from waste digestion system.</title>
        <authorList>
            <person name="Zhang L."/>
        </authorList>
    </citation>
    <scope>NUCLEOTIDE SEQUENCE [LARGE SCALE GENOMIC DNA]</scope>
    <source>
        <strain evidence="3 4">A18</strain>
    </source>
</reference>
<dbReference type="PANTHER" id="PTHR38102">
    <property type="entry name" value="PERIPLASMIC CHAPERONE SPY"/>
    <property type="match status" value="1"/>
</dbReference>
<proteinExistence type="predicted"/>
<feature type="signal peptide" evidence="2">
    <location>
        <begin position="1"/>
        <end position="21"/>
    </location>
</feature>
<keyword evidence="2" id="KW-0732">Signal</keyword>
<dbReference type="RefSeq" id="WP_330973353.1">
    <property type="nucleotide sequence ID" value="NZ_JAZGLY010000001.1"/>
</dbReference>
<comment type="caution">
    <text evidence="3">The sequence shown here is derived from an EMBL/GenBank/DDBJ whole genome shotgun (WGS) entry which is preliminary data.</text>
</comment>
<dbReference type="EMBL" id="JAZGLY010000001">
    <property type="protein sequence ID" value="MEE6185947.1"/>
    <property type="molecule type" value="Genomic_DNA"/>
</dbReference>